<dbReference type="PANTHER" id="PTHR13696">
    <property type="entry name" value="P-LOOP CONTAINING NUCLEOSIDE TRIPHOSPHATE HYDROLASE"/>
    <property type="match status" value="1"/>
</dbReference>
<feature type="domain" description="AAA" evidence="2">
    <location>
        <begin position="1"/>
        <end position="172"/>
    </location>
</feature>
<feature type="region of interest" description="Disordered" evidence="1">
    <location>
        <begin position="256"/>
        <end position="278"/>
    </location>
</feature>
<dbReference type="AlphaFoldDB" id="A0A381Q2H8"/>
<accession>A0A381Q2H8</accession>
<name>A0A381Q2H8_9ZZZZ</name>
<dbReference type="SUPFAM" id="SSF52540">
    <property type="entry name" value="P-loop containing nucleoside triphosphate hydrolases"/>
    <property type="match status" value="1"/>
</dbReference>
<dbReference type="Gene3D" id="3.40.50.300">
    <property type="entry name" value="P-loop containing nucleotide triphosphate hydrolases"/>
    <property type="match status" value="1"/>
</dbReference>
<reference evidence="3" key="1">
    <citation type="submission" date="2018-05" db="EMBL/GenBank/DDBJ databases">
        <authorList>
            <person name="Lanie J.A."/>
            <person name="Ng W.-L."/>
            <person name="Kazmierczak K.M."/>
            <person name="Andrzejewski T.M."/>
            <person name="Davidsen T.M."/>
            <person name="Wayne K.J."/>
            <person name="Tettelin H."/>
            <person name="Glass J.I."/>
            <person name="Rusch D."/>
            <person name="Podicherti R."/>
            <person name="Tsui H.-C.T."/>
            <person name="Winkler M.E."/>
        </authorList>
    </citation>
    <scope>NUCLEOTIDE SEQUENCE</scope>
</reference>
<dbReference type="Pfam" id="PF13614">
    <property type="entry name" value="AAA_31"/>
    <property type="match status" value="1"/>
</dbReference>
<dbReference type="EMBL" id="UINC01001150">
    <property type="protein sequence ID" value="SUZ72499.1"/>
    <property type="molecule type" value="Genomic_DNA"/>
</dbReference>
<evidence type="ECO:0000313" key="3">
    <source>
        <dbReference type="EMBL" id="SUZ72499.1"/>
    </source>
</evidence>
<dbReference type="CDD" id="cd02042">
    <property type="entry name" value="ParAB_family"/>
    <property type="match status" value="1"/>
</dbReference>
<evidence type="ECO:0000259" key="2">
    <source>
        <dbReference type="Pfam" id="PF13614"/>
    </source>
</evidence>
<evidence type="ECO:0000256" key="1">
    <source>
        <dbReference type="SAM" id="MobiDB-lite"/>
    </source>
</evidence>
<sequence length="278" mass="28942">MQSIAVVNQKGGVGKTTVTLGIAEAASASGMSVLIIDLDPQANASSGLGVWNATPSIDDVLAEARAGSATEAICRSHWPDDGPRPDLVPGSHLLAGREALLAADPVGAQDRLRLSMAGVNHDLVLIDCPPSLGLLCINGLFAAERALIVTEPAAWAADGVDLMHNTVERVAGRLGAPRLAGVIVNRVGRTRDNRYWCEQLQDRFGELVLPQIQLRAAIAEASGQSTCLRSLGKRPGAAEAAGQFDELWNSLNEAQTADLGSGGLPPSAEHSAPDTIDL</sequence>
<dbReference type="PANTHER" id="PTHR13696:SF52">
    <property type="entry name" value="PARA FAMILY PROTEIN CT_582"/>
    <property type="match status" value="1"/>
</dbReference>
<dbReference type="InterPro" id="IPR050678">
    <property type="entry name" value="DNA_Partitioning_ATPase"/>
</dbReference>
<gene>
    <name evidence="3" type="ORF">METZ01_LOCUS25353</name>
</gene>
<dbReference type="InterPro" id="IPR025669">
    <property type="entry name" value="AAA_dom"/>
</dbReference>
<proteinExistence type="predicted"/>
<organism evidence="3">
    <name type="scientific">marine metagenome</name>
    <dbReference type="NCBI Taxonomy" id="408172"/>
    <lineage>
        <taxon>unclassified sequences</taxon>
        <taxon>metagenomes</taxon>
        <taxon>ecological metagenomes</taxon>
    </lineage>
</organism>
<protein>
    <recommendedName>
        <fullName evidence="2">AAA domain-containing protein</fullName>
    </recommendedName>
</protein>
<dbReference type="InterPro" id="IPR027417">
    <property type="entry name" value="P-loop_NTPase"/>
</dbReference>